<dbReference type="InterPro" id="IPR018062">
    <property type="entry name" value="HTH_AraC-typ_CS"/>
</dbReference>
<dbReference type="EMBL" id="BCNV01000001">
    <property type="protein sequence ID" value="GAS80751.1"/>
    <property type="molecule type" value="Genomic_DNA"/>
</dbReference>
<evidence type="ECO:0000313" key="12">
    <source>
        <dbReference type="Proteomes" id="UP000069697"/>
    </source>
</evidence>
<dbReference type="Pfam" id="PF12833">
    <property type="entry name" value="HTH_18"/>
    <property type="match status" value="1"/>
</dbReference>
<dbReference type="PROSITE" id="PS50983">
    <property type="entry name" value="FE_B12_PBP"/>
    <property type="match status" value="1"/>
</dbReference>
<evidence type="ECO:0000256" key="7">
    <source>
        <dbReference type="ARBA" id="ARBA00023163"/>
    </source>
</evidence>
<dbReference type="GO" id="GO:0003700">
    <property type="term" value="F:DNA-binding transcription factor activity"/>
    <property type="evidence" value="ECO:0007669"/>
    <property type="project" value="InterPro"/>
</dbReference>
<feature type="domain" description="Fe/B12 periplasmic-binding" evidence="10">
    <location>
        <begin position="414"/>
        <end position="683"/>
    </location>
</feature>
<dbReference type="AlphaFoldDB" id="A0A100VJ58"/>
<evidence type="ECO:0000256" key="6">
    <source>
        <dbReference type="ARBA" id="ARBA00023125"/>
    </source>
</evidence>
<dbReference type="GO" id="GO:0043565">
    <property type="term" value="F:sequence-specific DNA binding"/>
    <property type="evidence" value="ECO:0007669"/>
    <property type="project" value="InterPro"/>
</dbReference>
<dbReference type="InterPro" id="IPR051313">
    <property type="entry name" value="Bact_iron-sidero_bind"/>
</dbReference>
<feature type="region of interest" description="Disordered" evidence="8">
    <location>
        <begin position="368"/>
        <end position="400"/>
    </location>
</feature>
<keyword evidence="5" id="KW-0805">Transcription regulation</keyword>
<protein>
    <recommendedName>
        <fullName evidence="13">AraC family transcriptional regulator</fullName>
    </recommendedName>
</protein>
<comment type="similarity">
    <text evidence="2">Belongs to the bacterial solute-binding protein 8 family.</text>
</comment>
<evidence type="ECO:0000313" key="11">
    <source>
        <dbReference type="EMBL" id="GAS80751.1"/>
    </source>
</evidence>
<evidence type="ECO:0000259" key="10">
    <source>
        <dbReference type="PROSITE" id="PS50983"/>
    </source>
</evidence>
<feature type="domain" description="HTH araC/xylS-type" evidence="9">
    <location>
        <begin position="187"/>
        <end position="285"/>
    </location>
</feature>
<evidence type="ECO:0008006" key="13">
    <source>
        <dbReference type="Google" id="ProtNLM"/>
    </source>
</evidence>
<dbReference type="Gene3D" id="1.10.10.60">
    <property type="entry name" value="Homeodomain-like"/>
    <property type="match status" value="2"/>
</dbReference>
<dbReference type="SUPFAM" id="SSF46689">
    <property type="entry name" value="Homeodomain-like"/>
    <property type="match status" value="2"/>
</dbReference>
<dbReference type="PANTHER" id="PTHR30532">
    <property type="entry name" value="IRON III DICITRATE-BINDING PERIPLASMIC PROTEIN"/>
    <property type="match status" value="1"/>
</dbReference>
<keyword evidence="7" id="KW-0804">Transcription</keyword>
<comment type="caution">
    <text evidence="11">The sequence shown here is derived from an EMBL/GenBank/DDBJ whole genome shotgun (WGS) entry which is preliminary data.</text>
</comment>
<reference evidence="11 12" key="1">
    <citation type="journal article" date="2016" name="Genome Announc.">
        <title>Draft Genome Sequence of Paenibacillus amylolyticus Heshi-A3, Isolated from Fermented Rice Bran in a Japanese Fermented Seafood Dish.</title>
        <authorList>
            <person name="Akuzawa S."/>
            <person name="Nagaoka J."/>
            <person name="Kanekatsu M."/>
            <person name="Kubota E."/>
            <person name="Ohtake R."/>
            <person name="Suzuki T."/>
            <person name="Kanesaki Y."/>
        </authorList>
    </citation>
    <scope>NUCLEOTIDE SEQUENCE [LARGE SCALE GENOMIC DNA]</scope>
    <source>
        <strain evidence="11 12">Heshi-A3</strain>
    </source>
</reference>
<dbReference type="InterPro" id="IPR002491">
    <property type="entry name" value="ABC_transptr_periplasmic_BD"/>
</dbReference>
<proteinExistence type="inferred from homology"/>
<dbReference type="SUPFAM" id="SSF53807">
    <property type="entry name" value="Helical backbone' metal receptor"/>
    <property type="match status" value="1"/>
</dbReference>
<keyword evidence="3" id="KW-0813">Transport</keyword>
<feature type="compositionally biased region" description="Low complexity" evidence="8">
    <location>
        <begin position="368"/>
        <end position="390"/>
    </location>
</feature>
<keyword evidence="6" id="KW-0238">DNA-binding</keyword>
<gene>
    <name evidence="11" type="ORF">PAHA3_0823</name>
</gene>
<accession>A0A100VJ58</accession>
<dbReference type="GO" id="GO:0030288">
    <property type="term" value="C:outer membrane-bounded periplasmic space"/>
    <property type="evidence" value="ECO:0007669"/>
    <property type="project" value="TreeGrafter"/>
</dbReference>
<evidence type="ECO:0000256" key="2">
    <source>
        <dbReference type="ARBA" id="ARBA00008814"/>
    </source>
</evidence>
<evidence type="ECO:0000259" key="9">
    <source>
        <dbReference type="PROSITE" id="PS01124"/>
    </source>
</evidence>
<evidence type="ECO:0000256" key="3">
    <source>
        <dbReference type="ARBA" id="ARBA00022448"/>
    </source>
</evidence>
<keyword evidence="4" id="KW-0732">Signal</keyword>
<evidence type="ECO:0000256" key="1">
    <source>
        <dbReference type="ARBA" id="ARBA00004196"/>
    </source>
</evidence>
<evidence type="ECO:0000256" key="4">
    <source>
        <dbReference type="ARBA" id="ARBA00022729"/>
    </source>
</evidence>
<sequence>MYLDGRVSIKDMNLNDHIRLWNHVFVKILDVRQNALHPGEKLKNYQLPASTYLYIIDGSARIQMDQHRYIVDGFHIVHGGKQAYLNMETDSGVAYYMILYKAILALPCGMEIQHLMDHERPFQDQYALVPTRPLDMYQCMEELKREWEQSTKLAKLHAKTLFYQWVYFLLADLHGQSIQPYKPDTVTQAIEFMNAHLHEPIALDVMAEALECSVGHLSRLFKQKLNISPIQYLGQIRMERAAHLLVHTNATLQQIAEQVGYPDAHSLSRSFKKIKGLSPIRYKKGLSPQFNKPKKALALNHKQDLPSVMQENALHPLHFSLYNDIDYQYQKNVGGELLMQGKFKMTALSMMLCLTLLLAACSSPAPSASGTQTETNAATTQAGNQAAEAGKSTAQPETRTVSTLRGDVVIPANPQRVASDQYMGYLLKLGIVPVGVRTFMLNEGWIEKSGIAADVIAGIEDLGGEFPMNLEKLVSLEPDLIIGSIDKNIEDYEKIATTVFLPYWEGDKTSGPLEKLRRIAGVFGKEKEAEQWITTYEGNIEDTKQQIDGVIKEGETVSIIQIGYKALYVLGAEGGNYGSSTIYEMLKLPPTQQALDMKDGFETISLEVLPEYMGDHIFLYGSGSEDAKEILNSEVWKRLPAVQKGQVYAYGSLDGTEDEFVMEDPYSLELQLDSIKNLLLGAKK</sequence>
<organism evidence="11 12">
    <name type="scientific">Paenibacillus amylolyticus</name>
    <dbReference type="NCBI Taxonomy" id="1451"/>
    <lineage>
        <taxon>Bacteria</taxon>
        <taxon>Bacillati</taxon>
        <taxon>Bacillota</taxon>
        <taxon>Bacilli</taxon>
        <taxon>Bacillales</taxon>
        <taxon>Paenibacillaceae</taxon>
        <taxon>Paenibacillus</taxon>
    </lineage>
</organism>
<dbReference type="PANTHER" id="PTHR30532:SF26">
    <property type="entry name" value="IRON(3+)-HYDROXAMATE-BINDING PROTEIN FHUD"/>
    <property type="match status" value="1"/>
</dbReference>
<dbReference type="Pfam" id="PF01497">
    <property type="entry name" value="Peripla_BP_2"/>
    <property type="match status" value="1"/>
</dbReference>
<dbReference type="PROSITE" id="PS00041">
    <property type="entry name" value="HTH_ARAC_FAMILY_1"/>
    <property type="match status" value="1"/>
</dbReference>
<evidence type="ECO:0000256" key="8">
    <source>
        <dbReference type="SAM" id="MobiDB-lite"/>
    </source>
</evidence>
<dbReference type="GO" id="GO:1901678">
    <property type="term" value="P:iron coordination entity transport"/>
    <property type="evidence" value="ECO:0007669"/>
    <property type="project" value="UniProtKB-ARBA"/>
</dbReference>
<evidence type="ECO:0000256" key="5">
    <source>
        <dbReference type="ARBA" id="ARBA00023015"/>
    </source>
</evidence>
<dbReference type="InterPro" id="IPR018060">
    <property type="entry name" value="HTH_AraC"/>
</dbReference>
<dbReference type="Gene3D" id="3.40.50.1980">
    <property type="entry name" value="Nitrogenase molybdenum iron protein domain"/>
    <property type="match status" value="2"/>
</dbReference>
<comment type="subcellular location">
    <subcellularLocation>
        <location evidence="1">Cell envelope</location>
    </subcellularLocation>
</comment>
<dbReference type="InterPro" id="IPR009057">
    <property type="entry name" value="Homeodomain-like_sf"/>
</dbReference>
<dbReference type="Proteomes" id="UP000069697">
    <property type="component" value="Unassembled WGS sequence"/>
</dbReference>
<dbReference type="SMART" id="SM00342">
    <property type="entry name" value="HTH_ARAC"/>
    <property type="match status" value="1"/>
</dbReference>
<name>A0A100VJ58_PAEAM</name>
<reference evidence="12" key="2">
    <citation type="submission" date="2016-01" db="EMBL/GenBank/DDBJ databases">
        <title>Draft Genome Sequence of Paenibacillus amylolyticus Heshi-A3 that Was Isolated from Fermented Rice Bran with Aging Salted Mackerel, Which Was Named Heshiko as Traditional Fermented Seafood in Japan.</title>
        <authorList>
            <person name="Akuzawa S."/>
            <person name="Nakagawa J."/>
            <person name="Kanekatsu T."/>
            <person name="Kubota E."/>
            <person name="Ohtake R."/>
            <person name="Suzuki T."/>
            <person name="Kanesaki Y."/>
        </authorList>
    </citation>
    <scope>NUCLEOTIDE SEQUENCE [LARGE SCALE GENOMIC DNA]</scope>
    <source>
        <strain evidence="12">Heshi-A3</strain>
    </source>
</reference>
<dbReference type="PROSITE" id="PS01124">
    <property type="entry name" value="HTH_ARAC_FAMILY_2"/>
    <property type="match status" value="1"/>
</dbReference>